<reference evidence="1 2" key="1">
    <citation type="submission" date="2016-07" db="EMBL/GenBank/DDBJ databases">
        <title>Multiple horizontal gene transfer events from other fungi enriched the ability of initially mycotrophic Trichoderma (Ascomycota) to feed on dead plant biomass.</title>
        <authorList>
            <consortium name="DOE Joint Genome Institute"/>
            <person name="Aerts A."/>
            <person name="Atanasova L."/>
            <person name="Chenthamara K."/>
            <person name="Zhang J."/>
            <person name="Grujic M."/>
            <person name="Henrissat B."/>
            <person name="Kuo A."/>
            <person name="Salamov A."/>
            <person name="Lipzen A."/>
            <person name="Labutti K."/>
            <person name="Barry K."/>
            <person name="Miao Y."/>
            <person name="Rahimi M.J."/>
            <person name="Shen Q."/>
            <person name="Grigoriev I.V."/>
            <person name="Kubicek C.P."/>
            <person name="Druzhinina I.S."/>
        </authorList>
    </citation>
    <scope>NUCLEOTIDE SEQUENCE [LARGE SCALE GENOMIC DNA]</scope>
    <source>
        <strain evidence="1 2">CBS 226.95</strain>
    </source>
</reference>
<organism evidence="1 2">
    <name type="scientific">Trichoderma harzianum CBS 226.95</name>
    <dbReference type="NCBI Taxonomy" id="983964"/>
    <lineage>
        <taxon>Eukaryota</taxon>
        <taxon>Fungi</taxon>
        <taxon>Dikarya</taxon>
        <taxon>Ascomycota</taxon>
        <taxon>Pezizomycotina</taxon>
        <taxon>Sordariomycetes</taxon>
        <taxon>Hypocreomycetidae</taxon>
        <taxon>Hypocreales</taxon>
        <taxon>Hypocreaceae</taxon>
        <taxon>Trichoderma</taxon>
    </lineage>
</organism>
<proteinExistence type="predicted"/>
<keyword evidence="2" id="KW-1185">Reference proteome</keyword>
<protein>
    <submittedName>
        <fullName evidence="1">Uncharacterized protein</fullName>
    </submittedName>
</protein>
<dbReference type="GeneID" id="36621828"/>
<sequence length="72" mass="8002">MSCCRDGLYIHNWTRQIEPHLGYDFCLRSHFGPGAGYLCTLCLALAARNESSQFEGSSSYIASVIQLGVVTW</sequence>
<evidence type="ECO:0000313" key="1">
    <source>
        <dbReference type="EMBL" id="PTB60774.1"/>
    </source>
</evidence>
<dbReference type="Proteomes" id="UP000241690">
    <property type="component" value="Unassembled WGS sequence"/>
</dbReference>
<gene>
    <name evidence="1" type="ORF">M431DRAFT_196325</name>
</gene>
<name>A0A2T4AUN4_TRIHA</name>
<evidence type="ECO:0000313" key="2">
    <source>
        <dbReference type="Proteomes" id="UP000241690"/>
    </source>
</evidence>
<dbReference type="EMBL" id="KZ679675">
    <property type="protein sequence ID" value="PTB60774.1"/>
    <property type="molecule type" value="Genomic_DNA"/>
</dbReference>
<dbReference type="AlphaFoldDB" id="A0A2T4AUN4"/>
<accession>A0A2T4AUN4</accession>
<dbReference type="RefSeq" id="XP_024780451.1">
    <property type="nucleotide sequence ID" value="XM_024913267.1"/>
</dbReference>